<evidence type="ECO:0000256" key="1">
    <source>
        <dbReference type="ARBA" id="ARBA00023015"/>
    </source>
</evidence>
<dbReference type="SUPFAM" id="SSF46785">
    <property type="entry name" value="Winged helix' DNA-binding domain"/>
    <property type="match status" value="1"/>
</dbReference>
<dbReference type="SMART" id="SM00344">
    <property type="entry name" value="HTH_ASNC"/>
    <property type="match status" value="1"/>
</dbReference>
<comment type="caution">
    <text evidence="5">The sequence shown here is derived from an EMBL/GenBank/DDBJ whole genome shotgun (WGS) entry which is preliminary data.</text>
</comment>
<protein>
    <submittedName>
        <fullName evidence="5">AsnC family transcriptional regulator</fullName>
    </submittedName>
</protein>
<proteinExistence type="predicted"/>
<gene>
    <name evidence="5" type="ORF">A3860_37250</name>
</gene>
<dbReference type="Pfam" id="PF01037">
    <property type="entry name" value="AsnC_trans_reg"/>
    <property type="match status" value="1"/>
</dbReference>
<evidence type="ECO:0000259" key="4">
    <source>
        <dbReference type="PROSITE" id="PS50956"/>
    </source>
</evidence>
<evidence type="ECO:0000256" key="3">
    <source>
        <dbReference type="ARBA" id="ARBA00023163"/>
    </source>
</evidence>
<dbReference type="GO" id="GO:0006355">
    <property type="term" value="P:regulation of DNA-templated transcription"/>
    <property type="evidence" value="ECO:0007669"/>
    <property type="project" value="UniProtKB-ARBA"/>
</dbReference>
<sequence>MITELDDIDIRILDLLQHDARTTTKEMADKLGLTVTPVSVRIRKLEEAGYIKRYVAILDKDKIEKSLIAFTSIQLREHSQDALRSFEKAVTKMREVMECHRLTGRTDFLLKIAIRDMNEYNNFLMDKLAKLANIGSVQSHFVLSEGKAETAYPLTLNIQKEKGK</sequence>
<dbReference type="SUPFAM" id="SSF54909">
    <property type="entry name" value="Dimeric alpha+beta barrel"/>
    <property type="match status" value="1"/>
</dbReference>
<dbReference type="InterPro" id="IPR011008">
    <property type="entry name" value="Dimeric_a/b-barrel"/>
</dbReference>
<dbReference type="GO" id="GO:0043565">
    <property type="term" value="F:sequence-specific DNA binding"/>
    <property type="evidence" value="ECO:0007669"/>
    <property type="project" value="InterPro"/>
</dbReference>
<name>A0A1V9FMC0_9BACT</name>
<evidence type="ECO:0000313" key="5">
    <source>
        <dbReference type="EMBL" id="OQP59488.1"/>
    </source>
</evidence>
<dbReference type="AlphaFoldDB" id="A0A1V9FMC0"/>
<dbReference type="PRINTS" id="PR00033">
    <property type="entry name" value="HTHASNC"/>
</dbReference>
<evidence type="ECO:0000256" key="2">
    <source>
        <dbReference type="ARBA" id="ARBA00023125"/>
    </source>
</evidence>
<dbReference type="GO" id="GO:0043200">
    <property type="term" value="P:response to amino acid"/>
    <property type="evidence" value="ECO:0007669"/>
    <property type="project" value="TreeGrafter"/>
</dbReference>
<dbReference type="Proteomes" id="UP000192796">
    <property type="component" value="Unassembled WGS sequence"/>
</dbReference>
<dbReference type="InterPro" id="IPR019888">
    <property type="entry name" value="Tscrpt_reg_AsnC-like"/>
</dbReference>
<dbReference type="InterPro" id="IPR019887">
    <property type="entry name" value="Tscrpt_reg_AsnC/Lrp_C"/>
</dbReference>
<reference evidence="5 6" key="1">
    <citation type="submission" date="2016-03" db="EMBL/GenBank/DDBJ databases">
        <title>Niastella vici sp. nov., isolated from farmland soil.</title>
        <authorList>
            <person name="Chen L."/>
            <person name="Wang D."/>
            <person name="Yang S."/>
            <person name="Wang G."/>
        </authorList>
    </citation>
    <scope>NUCLEOTIDE SEQUENCE [LARGE SCALE GENOMIC DNA]</scope>
    <source>
        <strain evidence="5 6">DJ57</strain>
    </source>
</reference>
<dbReference type="EMBL" id="LVYD01000078">
    <property type="protein sequence ID" value="OQP59488.1"/>
    <property type="molecule type" value="Genomic_DNA"/>
</dbReference>
<keyword evidence="2" id="KW-0238">DNA-binding</keyword>
<dbReference type="InterPro" id="IPR019885">
    <property type="entry name" value="Tscrpt_reg_HTH_AsnC-type_CS"/>
</dbReference>
<dbReference type="PROSITE" id="PS50956">
    <property type="entry name" value="HTH_ASNC_2"/>
    <property type="match status" value="1"/>
</dbReference>
<dbReference type="PROSITE" id="PS00519">
    <property type="entry name" value="HTH_ASNC_1"/>
    <property type="match status" value="1"/>
</dbReference>
<dbReference type="PANTHER" id="PTHR30154:SF34">
    <property type="entry name" value="TRANSCRIPTIONAL REGULATOR AZLB"/>
    <property type="match status" value="1"/>
</dbReference>
<dbReference type="InterPro" id="IPR036390">
    <property type="entry name" value="WH_DNA-bd_sf"/>
</dbReference>
<keyword evidence="3" id="KW-0804">Transcription</keyword>
<dbReference type="GO" id="GO:0005829">
    <property type="term" value="C:cytosol"/>
    <property type="evidence" value="ECO:0007669"/>
    <property type="project" value="TreeGrafter"/>
</dbReference>
<dbReference type="Pfam" id="PF13412">
    <property type="entry name" value="HTH_24"/>
    <property type="match status" value="1"/>
</dbReference>
<dbReference type="Gene3D" id="1.10.10.10">
    <property type="entry name" value="Winged helix-like DNA-binding domain superfamily/Winged helix DNA-binding domain"/>
    <property type="match status" value="1"/>
</dbReference>
<feature type="domain" description="HTH asnC-type" evidence="4">
    <location>
        <begin position="5"/>
        <end position="71"/>
    </location>
</feature>
<accession>A0A1V9FMC0</accession>
<dbReference type="CDD" id="cd00090">
    <property type="entry name" value="HTH_ARSR"/>
    <property type="match status" value="1"/>
</dbReference>
<dbReference type="RefSeq" id="WP_081154666.1">
    <property type="nucleotide sequence ID" value="NZ_LVYD01000078.1"/>
</dbReference>
<dbReference type="STRING" id="1703345.A3860_37250"/>
<dbReference type="PANTHER" id="PTHR30154">
    <property type="entry name" value="LEUCINE-RESPONSIVE REGULATORY PROTEIN"/>
    <property type="match status" value="1"/>
</dbReference>
<keyword evidence="6" id="KW-1185">Reference proteome</keyword>
<dbReference type="InterPro" id="IPR011991">
    <property type="entry name" value="ArsR-like_HTH"/>
</dbReference>
<dbReference type="OrthoDB" id="9800326at2"/>
<evidence type="ECO:0000313" key="6">
    <source>
        <dbReference type="Proteomes" id="UP000192796"/>
    </source>
</evidence>
<dbReference type="InterPro" id="IPR036388">
    <property type="entry name" value="WH-like_DNA-bd_sf"/>
</dbReference>
<keyword evidence="1" id="KW-0805">Transcription regulation</keyword>
<dbReference type="InterPro" id="IPR000485">
    <property type="entry name" value="AsnC-type_HTH_dom"/>
</dbReference>
<organism evidence="5 6">
    <name type="scientific">Niastella vici</name>
    <dbReference type="NCBI Taxonomy" id="1703345"/>
    <lineage>
        <taxon>Bacteria</taxon>
        <taxon>Pseudomonadati</taxon>
        <taxon>Bacteroidota</taxon>
        <taxon>Chitinophagia</taxon>
        <taxon>Chitinophagales</taxon>
        <taxon>Chitinophagaceae</taxon>
        <taxon>Niastella</taxon>
    </lineage>
</organism>
<dbReference type="Gene3D" id="3.30.70.920">
    <property type="match status" value="1"/>
</dbReference>